<keyword evidence="2" id="KW-1185">Reference proteome</keyword>
<organism evidence="1 2">
    <name type="scientific">Fukomys damarensis</name>
    <name type="common">Damaraland mole rat</name>
    <name type="synonym">Cryptomys damarensis</name>
    <dbReference type="NCBI Taxonomy" id="885580"/>
    <lineage>
        <taxon>Eukaryota</taxon>
        <taxon>Metazoa</taxon>
        <taxon>Chordata</taxon>
        <taxon>Craniata</taxon>
        <taxon>Vertebrata</taxon>
        <taxon>Euteleostomi</taxon>
        <taxon>Mammalia</taxon>
        <taxon>Eutheria</taxon>
        <taxon>Euarchontoglires</taxon>
        <taxon>Glires</taxon>
        <taxon>Rodentia</taxon>
        <taxon>Hystricomorpha</taxon>
        <taxon>Bathyergidae</taxon>
        <taxon>Fukomys</taxon>
    </lineage>
</organism>
<dbReference type="AlphaFoldDB" id="A0A091E8J0"/>
<proteinExistence type="predicted"/>
<evidence type="ECO:0000313" key="2">
    <source>
        <dbReference type="Proteomes" id="UP000028990"/>
    </source>
</evidence>
<sequence>MEEAAPAVVKQQAVEKQLEGEKLEVCVEGQEDRVPLHLEGLIVGPLEGIHWQLEAMSDQTDRSSLGNHDQPPDEDGLCYLMNLVRELWHTRTGCKYKFRFWSNPYFRNKAMVKEDECRSSGPGGVSCNYQMAQG</sequence>
<dbReference type="InterPro" id="IPR037231">
    <property type="entry name" value="NAP-like_sf"/>
</dbReference>
<evidence type="ECO:0000313" key="1">
    <source>
        <dbReference type="EMBL" id="KFO31486.1"/>
    </source>
</evidence>
<dbReference type="Proteomes" id="UP000028990">
    <property type="component" value="Unassembled WGS sequence"/>
</dbReference>
<reference evidence="1 2" key="1">
    <citation type="submission" date="2013-11" db="EMBL/GenBank/DDBJ databases">
        <title>The Damaraland mole rat (Fukomys damarensis) genome and evolution of African mole rats.</title>
        <authorList>
            <person name="Gladyshev V.N."/>
            <person name="Fang X."/>
        </authorList>
    </citation>
    <scope>NUCLEOTIDE SEQUENCE [LARGE SCALE GENOMIC DNA]</scope>
    <source>
        <tissue evidence="1">Liver</tissue>
    </source>
</reference>
<accession>A0A091E8J0</accession>
<dbReference type="EMBL" id="KN122275">
    <property type="protein sequence ID" value="KFO31486.1"/>
    <property type="molecule type" value="Genomic_DNA"/>
</dbReference>
<dbReference type="SUPFAM" id="SSF143113">
    <property type="entry name" value="NAP-like"/>
    <property type="match status" value="1"/>
</dbReference>
<gene>
    <name evidence="1" type="ORF">H920_07128</name>
</gene>
<dbReference type="Gene3D" id="3.30.1120.90">
    <property type="entry name" value="Nucleosome assembly protein"/>
    <property type="match status" value="1"/>
</dbReference>
<name>A0A091E8J0_FUKDA</name>
<protein>
    <submittedName>
        <fullName evidence="1">Putative testis-specific Y-encoded-like protein 3</fullName>
    </submittedName>
</protein>